<proteinExistence type="predicted"/>
<sequence>MVETNISPDRLTPSLTLEQKRVTATR</sequence>
<evidence type="ECO:0000313" key="2">
    <source>
        <dbReference type="EMBL" id="JAD50387.1"/>
    </source>
</evidence>
<protein>
    <submittedName>
        <fullName evidence="2">Uncharacterized protein</fullName>
    </submittedName>
</protein>
<evidence type="ECO:0000256" key="1">
    <source>
        <dbReference type="SAM" id="MobiDB-lite"/>
    </source>
</evidence>
<reference evidence="2" key="2">
    <citation type="journal article" date="2015" name="Data Brief">
        <title>Shoot transcriptome of the giant reed, Arundo donax.</title>
        <authorList>
            <person name="Barrero R.A."/>
            <person name="Guerrero F.D."/>
            <person name="Moolhuijzen P."/>
            <person name="Goolsby J.A."/>
            <person name="Tidwell J."/>
            <person name="Bellgard S.E."/>
            <person name="Bellgard M.I."/>
        </authorList>
    </citation>
    <scope>NUCLEOTIDE SEQUENCE</scope>
    <source>
        <tissue evidence="2">Shoot tissue taken approximately 20 cm above the soil surface</tissue>
    </source>
</reference>
<accession>A0A0A9ATF5</accession>
<dbReference type="AlphaFoldDB" id="A0A0A9ATF5"/>
<dbReference type="EMBL" id="GBRH01247508">
    <property type="protein sequence ID" value="JAD50387.1"/>
    <property type="molecule type" value="Transcribed_RNA"/>
</dbReference>
<reference evidence="2" key="1">
    <citation type="submission" date="2014-09" db="EMBL/GenBank/DDBJ databases">
        <authorList>
            <person name="Magalhaes I.L.F."/>
            <person name="Oliveira U."/>
            <person name="Santos F.R."/>
            <person name="Vidigal T.H.D.A."/>
            <person name="Brescovit A.D."/>
            <person name="Santos A.J."/>
        </authorList>
    </citation>
    <scope>NUCLEOTIDE SEQUENCE</scope>
    <source>
        <tissue evidence="2">Shoot tissue taken approximately 20 cm above the soil surface</tissue>
    </source>
</reference>
<feature type="region of interest" description="Disordered" evidence="1">
    <location>
        <begin position="1"/>
        <end position="26"/>
    </location>
</feature>
<organism evidence="2">
    <name type="scientific">Arundo donax</name>
    <name type="common">Giant reed</name>
    <name type="synonym">Donax arundinaceus</name>
    <dbReference type="NCBI Taxonomy" id="35708"/>
    <lineage>
        <taxon>Eukaryota</taxon>
        <taxon>Viridiplantae</taxon>
        <taxon>Streptophyta</taxon>
        <taxon>Embryophyta</taxon>
        <taxon>Tracheophyta</taxon>
        <taxon>Spermatophyta</taxon>
        <taxon>Magnoliopsida</taxon>
        <taxon>Liliopsida</taxon>
        <taxon>Poales</taxon>
        <taxon>Poaceae</taxon>
        <taxon>PACMAD clade</taxon>
        <taxon>Arundinoideae</taxon>
        <taxon>Arundineae</taxon>
        <taxon>Arundo</taxon>
    </lineage>
</organism>
<name>A0A0A9ATF5_ARUDO</name>